<evidence type="ECO:0000313" key="4">
    <source>
        <dbReference type="Proteomes" id="UP000076858"/>
    </source>
</evidence>
<dbReference type="EMBL" id="LRGB01000944">
    <property type="protein sequence ID" value="KZS14814.1"/>
    <property type="molecule type" value="Genomic_DNA"/>
</dbReference>
<protein>
    <recommendedName>
        <fullName evidence="5">Secreted protein</fullName>
    </recommendedName>
</protein>
<reference evidence="2" key="2">
    <citation type="submission" date="2015-10" db="EMBL/GenBank/DDBJ databases">
        <authorList>
            <person name="Gilbert D.G."/>
        </authorList>
    </citation>
    <scope>NUCLEOTIDE SEQUENCE</scope>
</reference>
<proteinExistence type="predicted"/>
<feature type="chain" id="PRO_5013461596" description="Secreted protein" evidence="1">
    <location>
        <begin position="23"/>
        <end position="164"/>
    </location>
</feature>
<name>A0A0P4XKE6_9CRUS</name>
<keyword evidence="1" id="KW-0732">Signal</keyword>
<evidence type="ECO:0000256" key="1">
    <source>
        <dbReference type="SAM" id="SignalP"/>
    </source>
</evidence>
<gene>
    <name evidence="3" type="ORF">APZ42_020196</name>
</gene>
<reference evidence="3 4" key="3">
    <citation type="submission" date="2016-03" db="EMBL/GenBank/DDBJ databases">
        <title>EvidentialGene: Evidence-directed Construction of Genes on Genomes.</title>
        <authorList>
            <person name="Gilbert D.G."/>
            <person name="Choi J.-H."/>
            <person name="Mockaitis K."/>
            <person name="Colbourne J."/>
            <person name="Pfrender M."/>
        </authorList>
    </citation>
    <scope>NUCLEOTIDE SEQUENCE [LARGE SCALE GENOMIC DNA]</scope>
    <source>
        <strain evidence="3 4">Xinb3</strain>
        <tissue evidence="3">Complete organism</tissue>
    </source>
</reference>
<keyword evidence="4" id="KW-1185">Reference proteome</keyword>
<evidence type="ECO:0000313" key="3">
    <source>
        <dbReference type="EMBL" id="KZS14814.1"/>
    </source>
</evidence>
<dbReference type="AlphaFoldDB" id="A0A0P4XKE6"/>
<reference evidence="2" key="1">
    <citation type="submission" date="2015-10" db="EMBL/GenBank/DDBJ databases">
        <title>Daphnia magna gene sets from two clonal populations assembled and annotated with EvidentialGene.</title>
        <authorList>
            <person name="Gilbert D."/>
            <person name="Podicheti R."/>
            <person name="Orsini L."/>
            <person name="Colbourne J."/>
            <person name="Pfrender M."/>
        </authorList>
    </citation>
    <scope>NUCLEOTIDE SEQUENCE</scope>
</reference>
<organism evidence="2">
    <name type="scientific">Daphnia magna</name>
    <dbReference type="NCBI Taxonomy" id="35525"/>
    <lineage>
        <taxon>Eukaryota</taxon>
        <taxon>Metazoa</taxon>
        <taxon>Ecdysozoa</taxon>
        <taxon>Arthropoda</taxon>
        <taxon>Crustacea</taxon>
        <taxon>Branchiopoda</taxon>
        <taxon>Diplostraca</taxon>
        <taxon>Cladocera</taxon>
        <taxon>Anomopoda</taxon>
        <taxon>Daphniidae</taxon>
        <taxon>Daphnia</taxon>
    </lineage>
</organism>
<dbReference type="OrthoDB" id="10416133at2759"/>
<sequence>MLSCWLSFFCCFVASLPLGCQGNHHQGSAVDSSSFDHDIYPHHSIIHSLLHRFQGHQTANDLPQNWPATPRKFALPIYYPAHAITPGYLYHPSHGPAAFLVHKTDRNGRTQQTGSDTGLGKVNQQETAVHYPAVNHPPAHHYFQRKSLLPIARLIFKPLDLIVW</sequence>
<evidence type="ECO:0000313" key="2">
    <source>
        <dbReference type="EMBL" id="JAI83348.1"/>
    </source>
</evidence>
<evidence type="ECO:0008006" key="5">
    <source>
        <dbReference type="Google" id="ProtNLM"/>
    </source>
</evidence>
<dbReference type="EMBL" id="GDIP01240053">
    <property type="protein sequence ID" value="JAI83348.1"/>
    <property type="molecule type" value="Transcribed_RNA"/>
</dbReference>
<accession>A0A0P4XKE6</accession>
<feature type="signal peptide" evidence="1">
    <location>
        <begin position="1"/>
        <end position="22"/>
    </location>
</feature>
<dbReference type="Proteomes" id="UP000076858">
    <property type="component" value="Unassembled WGS sequence"/>
</dbReference>